<dbReference type="Proteomes" id="UP000284006">
    <property type="component" value="Unassembled WGS sequence"/>
</dbReference>
<dbReference type="AlphaFoldDB" id="A0A418Y4J5"/>
<dbReference type="EMBL" id="QYUP01000079">
    <property type="protein sequence ID" value="RJG20722.1"/>
    <property type="molecule type" value="Genomic_DNA"/>
</dbReference>
<accession>A0A418Y4J5</accession>
<reference evidence="1 2" key="1">
    <citation type="submission" date="2018-09" db="EMBL/GenBank/DDBJ databases">
        <authorList>
            <person name="Zhu H."/>
        </authorList>
    </citation>
    <scope>NUCLEOTIDE SEQUENCE [LARGE SCALE GENOMIC DNA]</scope>
    <source>
        <strain evidence="1 2">K1S02-61</strain>
    </source>
</reference>
<gene>
    <name evidence="1" type="ORF">D3872_07960</name>
</gene>
<evidence type="ECO:0000313" key="1">
    <source>
        <dbReference type="EMBL" id="RJG20722.1"/>
    </source>
</evidence>
<comment type="caution">
    <text evidence="1">The sequence shown here is derived from an EMBL/GenBank/DDBJ whole genome shotgun (WGS) entry which is preliminary data.</text>
</comment>
<protein>
    <submittedName>
        <fullName evidence="1">Uncharacterized protein</fullName>
    </submittedName>
</protein>
<keyword evidence="2" id="KW-1185">Reference proteome</keyword>
<sequence length="158" mass="17482">MAEFLEILHMKLIAALILFAACMFTGDVSAMWARLSDVELVDQSDIIVSATLVRAERRAMPGSAVSREIGVLQIRQVLKGPAKLGEVHIALPSGDSPLSSSDIRYTTGQKGLWFLRPHPLGSDRVIYDAGHPQRFLPEEAAIPRIAYFRNLINSRKTQ</sequence>
<proteinExistence type="predicted"/>
<name>A0A418Y4J5_9BURK</name>
<organism evidence="1 2">
    <name type="scientific">Massilia cavernae</name>
    <dbReference type="NCBI Taxonomy" id="2320864"/>
    <lineage>
        <taxon>Bacteria</taxon>
        <taxon>Pseudomonadati</taxon>
        <taxon>Pseudomonadota</taxon>
        <taxon>Betaproteobacteria</taxon>
        <taxon>Burkholderiales</taxon>
        <taxon>Oxalobacteraceae</taxon>
        <taxon>Telluria group</taxon>
        <taxon>Massilia</taxon>
    </lineage>
</organism>
<evidence type="ECO:0000313" key="2">
    <source>
        <dbReference type="Proteomes" id="UP000284006"/>
    </source>
</evidence>